<dbReference type="OrthoDB" id="573982at2"/>
<dbReference type="AlphaFoldDB" id="K9UNA6"/>
<dbReference type="HOGENOM" id="CLU_2380974_0_0_3"/>
<evidence type="ECO:0000313" key="3">
    <source>
        <dbReference type="Proteomes" id="UP000010366"/>
    </source>
</evidence>
<dbReference type="STRING" id="1173020.Cha6605_4769"/>
<dbReference type="eggNOG" id="ENOG502ZPAC">
    <property type="taxonomic scope" value="Bacteria"/>
</dbReference>
<organism evidence="2 3">
    <name type="scientific">Chamaesiphon minutus (strain ATCC 27169 / PCC 6605)</name>
    <dbReference type="NCBI Taxonomy" id="1173020"/>
    <lineage>
        <taxon>Bacteria</taxon>
        <taxon>Bacillati</taxon>
        <taxon>Cyanobacteriota</taxon>
        <taxon>Cyanophyceae</taxon>
        <taxon>Gomontiellales</taxon>
        <taxon>Chamaesiphonaceae</taxon>
        <taxon>Chamaesiphon</taxon>
    </lineage>
</organism>
<protein>
    <recommendedName>
        <fullName evidence="1">DUF5678 domain-containing protein</fullName>
    </recommendedName>
</protein>
<evidence type="ECO:0000259" key="1">
    <source>
        <dbReference type="Pfam" id="PF18929"/>
    </source>
</evidence>
<dbReference type="EMBL" id="CP003600">
    <property type="protein sequence ID" value="AFY95684.1"/>
    <property type="molecule type" value="Genomic_DNA"/>
</dbReference>
<reference evidence="2 3" key="1">
    <citation type="submission" date="2012-05" db="EMBL/GenBank/DDBJ databases">
        <title>Finished chromosome of genome of Chamaesiphon sp. PCC 6605.</title>
        <authorList>
            <consortium name="US DOE Joint Genome Institute"/>
            <person name="Gugger M."/>
            <person name="Coursin T."/>
            <person name="Rippka R."/>
            <person name="Tandeau De Marsac N."/>
            <person name="Huntemann M."/>
            <person name="Wei C.-L."/>
            <person name="Han J."/>
            <person name="Detter J.C."/>
            <person name="Han C."/>
            <person name="Tapia R."/>
            <person name="Chen A."/>
            <person name="Kyrpides N."/>
            <person name="Mavromatis K."/>
            <person name="Markowitz V."/>
            <person name="Szeto E."/>
            <person name="Ivanova N."/>
            <person name="Pagani I."/>
            <person name="Pati A."/>
            <person name="Goodwin L."/>
            <person name="Nordberg H.P."/>
            <person name="Cantor M.N."/>
            <person name="Hua S.X."/>
            <person name="Woyke T."/>
            <person name="Kerfeld C.A."/>
        </authorList>
    </citation>
    <scope>NUCLEOTIDE SEQUENCE [LARGE SCALE GENOMIC DNA]</scope>
    <source>
        <strain evidence="3">ATCC 27169 / PCC 6605</strain>
    </source>
</reference>
<dbReference type="KEGG" id="cmp:Cha6605_4769"/>
<proteinExistence type="predicted"/>
<keyword evidence="3" id="KW-1185">Reference proteome</keyword>
<gene>
    <name evidence="2" type="ORF">Cha6605_4769</name>
</gene>
<feature type="domain" description="DUF5678" evidence="1">
    <location>
        <begin position="30"/>
        <end position="75"/>
    </location>
</feature>
<accession>K9UNA6</accession>
<dbReference type="Proteomes" id="UP000010366">
    <property type="component" value="Chromosome"/>
</dbReference>
<sequence>MNSNRAEPIANDRIEYLLQQEHIYQANKSELLARYQGQYIAFENGVVLDSDLDDRQLMHRIYAKYGHRDIFIEYVCDPEPQLSVSAAGHLFPIH</sequence>
<dbReference type="InterPro" id="IPR043734">
    <property type="entry name" value="DUF5678"/>
</dbReference>
<dbReference type="RefSeq" id="WP_015161776.1">
    <property type="nucleotide sequence ID" value="NC_019697.1"/>
</dbReference>
<name>K9UNA6_CHAP6</name>
<dbReference type="Pfam" id="PF18929">
    <property type="entry name" value="DUF5678"/>
    <property type="match status" value="1"/>
</dbReference>
<evidence type="ECO:0000313" key="2">
    <source>
        <dbReference type="EMBL" id="AFY95684.1"/>
    </source>
</evidence>